<gene>
    <name evidence="1" type="ordered locus">PFREUD_21150</name>
</gene>
<name>D7GGF2_PROFC</name>
<organism evidence="1 2">
    <name type="scientific">Propionibacterium freudenreichii subsp. shermanii (strain ATCC 9614 / DSM 4902 / CIP 103027 / NCIMB 8099 / CIRM-BIA1)</name>
    <dbReference type="NCBI Taxonomy" id="754252"/>
    <lineage>
        <taxon>Bacteria</taxon>
        <taxon>Bacillati</taxon>
        <taxon>Actinomycetota</taxon>
        <taxon>Actinomycetes</taxon>
        <taxon>Propionibacteriales</taxon>
        <taxon>Propionibacteriaceae</taxon>
        <taxon>Propionibacterium</taxon>
    </lineage>
</organism>
<evidence type="ECO:0000313" key="1">
    <source>
        <dbReference type="EMBL" id="CBL57613.1"/>
    </source>
</evidence>
<dbReference type="Proteomes" id="UP000000936">
    <property type="component" value="Chromosome"/>
</dbReference>
<reference evidence="1 2" key="1">
    <citation type="journal article" date="2010" name="PLoS ONE">
        <title>The complete genome of Propionibacterium freudenreichii CIRM-BIA1, a hardy actinobacterium with food and probiotic applications.</title>
        <authorList>
            <person name="Falentin H."/>
            <person name="Deutsch S.M."/>
            <person name="Jan G."/>
            <person name="Loux V."/>
            <person name="Thierry A."/>
            <person name="Parayre S."/>
            <person name="Maillard M.B."/>
            <person name="Dherbecourt J."/>
            <person name="Cousin F.J."/>
            <person name="Jardin J."/>
            <person name="Siguier P."/>
            <person name="Couloux A."/>
            <person name="Barbe V."/>
            <person name="Vacherie B."/>
            <person name="Wincker P."/>
            <person name="Gibrat J.F."/>
            <person name="Gaillardin C."/>
            <person name="Lortal S."/>
        </authorList>
    </citation>
    <scope>NUCLEOTIDE SEQUENCE [LARGE SCALE GENOMIC DNA]</scope>
    <source>
        <strain evidence="2">ATCC 9614 / DSM 4902 / CIP 103027 / NCIMB 8099 / CIRM-BIA1</strain>
    </source>
</reference>
<keyword evidence="2" id="KW-1185">Reference proteome</keyword>
<dbReference type="HOGENOM" id="CLU_2464688_0_0_11"/>
<sequence>MRFALDSLPDRSWPALTLGPAWNGWATPVVIQKVLAEVLEASGEPHRWEGDVVWLSTSATDLPPDEEPEFDDPVRPSEDGTYDLAQMGWCFLALHR</sequence>
<protein>
    <submittedName>
        <fullName evidence="1">Uncharacterized protein</fullName>
    </submittedName>
</protein>
<dbReference type="AlphaFoldDB" id="D7GGF2"/>
<evidence type="ECO:0000313" key="2">
    <source>
        <dbReference type="Proteomes" id="UP000000936"/>
    </source>
</evidence>
<dbReference type="EMBL" id="FN806773">
    <property type="protein sequence ID" value="CBL57613.1"/>
    <property type="molecule type" value="Genomic_DNA"/>
</dbReference>
<dbReference type="KEGG" id="pfr:PFREUD_21150"/>
<proteinExistence type="predicted"/>
<accession>D7GGF2</accession>